<evidence type="ECO:0000256" key="1">
    <source>
        <dbReference type="SAM" id="Phobius"/>
    </source>
</evidence>
<feature type="transmembrane region" description="Helical" evidence="1">
    <location>
        <begin position="44"/>
        <end position="64"/>
    </location>
</feature>
<accession>A0A6L2L4J8</accession>
<proteinExistence type="predicted"/>
<evidence type="ECO:0008006" key="3">
    <source>
        <dbReference type="Google" id="ProtNLM"/>
    </source>
</evidence>
<name>A0A6L2L4J8_TANCI</name>
<comment type="caution">
    <text evidence="2">The sequence shown here is derived from an EMBL/GenBank/DDBJ whole genome shotgun (WGS) entry which is preliminary data.</text>
</comment>
<feature type="transmembrane region" description="Helical" evidence="1">
    <location>
        <begin position="152"/>
        <end position="170"/>
    </location>
</feature>
<reference evidence="2" key="1">
    <citation type="journal article" date="2019" name="Sci. Rep.">
        <title>Draft genome of Tanacetum cinerariifolium, the natural source of mosquito coil.</title>
        <authorList>
            <person name="Yamashiro T."/>
            <person name="Shiraishi A."/>
            <person name="Satake H."/>
            <person name="Nakayama K."/>
        </authorList>
    </citation>
    <scope>NUCLEOTIDE SEQUENCE</scope>
</reference>
<evidence type="ECO:0000313" key="2">
    <source>
        <dbReference type="EMBL" id="GEU55787.1"/>
    </source>
</evidence>
<organism evidence="2">
    <name type="scientific">Tanacetum cinerariifolium</name>
    <name type="common">Dalmatian daisy</name>
    <name type="synonym">Chrysanthemum cinerariifolium</name>
    <dbReference type="NCBI Taxonomy" id="118510"/>
    <lineage>
        <taxon>Eukaryota</taxon>
        <taxon>Viridiplantae</taxon>
        <taxon>Streptophyta</taxon>
        <taxon>Embryophyta</taxon>
        <taxon>Tracheophyta</taxon>
        <taxon>Spermatophyta</taxon>
        <taxon>Magnoliopsida</taxon>
        <taxon>eudicotyledons</taxon>
        <taxon>Gunneridae</taxon>
        <taxon>Pentapetalae</taxon>
        <taxon>asterids</taxon>
        <taxon>campanulids</taxon>
        <taxon>Asterales</taxon>
        <taxon>Asteraceae</taxon>
        <taxon>Asteroideae</taxon>
        <taxon>Anthemideae</taxon>
        <taxon>Anthemidinae</taxon>
        <taxon>Tanacetum</taxon>
    </lineage>
</organism>
<keyword evidence="1" id="KW-1133">Transmembrane helix</keyword>
<sequence>MTRIMALVFGVLKLMKYVSKDPSYITGGELEYPRELFLKIDSSGWSFVYVVLGQMTYLVASMTLDSANSCVMQGVSSTQRKISMVLFSTPFVLSWGGNISSDSFLHFILLLVVIIVTVVIVVVILIVVVGAIFGVVIVIVIIRVVVFGDVSSVLKLSFVIIGDLIGLFYSNRLGVCIPPRQGINSLVEDNRMPPLKKYTELSTTEAIQADCDVKATNIILQELPPEVYALVSTHKVAKELWERIQMLM</sequence>
<dbReference type="AlphaFoldDB" id="A0A6L2L4J8"/>
<keyword evidence="1" id="KW-0812">Transmembrane</keyword>
<gene>
    <name evidence="2" type="ORF">Tci_027765</name>
</gene>
<feature type="transmembrane region" description="Helical" evidence="1">
    <location>
        <begin position="107"/>
        <end position="140"/>
    </location>
</feature>
<dbReference type="EMBL" id="BKCJ010003554">
    <property type="protein sequence ID" value="GEU55787.1"/>
    <property type="molecule type" value="Genomic_DNA"/>
</dbReference>
<keyword evidence="1" id="KW-0472">Membrane</keyword>
<protein>
    <recommendedName>
        <fullName evidence="3">Retrovirus-related Pol polyprotein from transposon TNT 1-94</fullName>
    </recommendedName>
</protein>